<evidence type="ECO:0008006" key="4">
    <source>
        <dbReference type="Google" id="ProtNLM"/>
    </source>
</evidence>
<organism evidence="2 3">
    <name type="scientific">Candidatus Eubacterium faecale</name>
    <dbReference type="NCBI Taxonomy" id="2838568"/>
    <lineage>
        <taxon>Bacteria</taxon>
        <taxon>Bacillati</taxon>
        <taxon>Bacillota</taxon>
        <taxon>Clostridia</taxon>
        <taxon>Eubacteriales</taxon>
        <taxon>Eubacteriaceae</taxon>
        <taxon>Eubacterium</taxon>
    </lineage>
</organism>
<dbReference type="EMBL" id="DWXN01000011">
    <property type="protein sequence ID" value="HJB75205.1"/>
    <property type="molecule type" value="Genomic_DNA"/>
</dbReference>
<protein>
    <recommendedName>
        <fullName evidence="4">Alpha/beta hydrolase</fullName>
    </recommendedName>
</protein>
<reference evidence="2" key="2">
    <citation type="submission" date="2021-04" db="EMBL/GenBank/DDBJ databases">
        <authorList>
            <person name="Gilroy R."/>
        </authorList>
    </citation>
    <scope>NUCLEOTIDE SEQUENCE</scope>
    <source>
        <strain evidence="2">CHK188-16595</strain>
    </source>
</reference>
<name>A0A9D2MI22_9FIRM</name>
<dbReference type="InterPro" id="IPR029058">
    <property type="entry name" value="AB_hydrolase_fold"/>
</dbReference>
<gene>
    <name evidence="2" type="ORF">IAA37_05980</name>
</gene>
<feature type="coiled-coil region" evidence="1">
    <location>
        <begin position="343"/>
        <end position="377"/>
    </location>
</feature>
<evidence type="ECO:0000313" key="3">
    <source>
        <dbReference type="Proteomes" id="UP000823877"/>
    </source>
</evidence>
<keyword evidence="1" id="KW-0175">Coiled coil</keyword>
<dbReference type="AlphaFoldDB" id="A0A9D2MI22"/>
<comment type="caution">
    <text evidence="2">The sequence shown here is derived from an EMBL/GenBank/DDBJ whole genome shotgun (WGS) entry which is preliminary data.</text>
</comment>
<dbReference type="Proteomes" id="UP000823877">
    <property type="component" value="Unassembled WGS sequence"/>
</dbReference>
<sequence>MNRIVDEIQKLRYTHSREISENGGWQETVNRVKSVIETKADPSLVSADPQKFSLESEKLPQNRFYTDIHSAHFECFLKKGDLDYLVVFFSGARSRAGGKLAPYPTFSSWSWYKDLNVSVLCIDDPMYKTYPEMVIGWYYGNDREDYRSYTALLIRKIASLLGVPDNHIVLYGRSGGGTAAIAVSDYISGSSVCSINAQIALNAYSYYADQFAKHPGIDIYTSKDFQKRNDFAGIIKRHPENTYLMITNIFSKSDAERSIPYYRKHFNAPLKYGISSDANFHSWLYSAWGVSDAHNSFDSISLFKMILEILLAFSNGASDTEVNILAQFANEYWFERYNHIIKRDRYEKDIQKLEKQIAELDSENSLLEEQVRILKRKLRNRFLRRVKLFIKKRICKKKRI</sequence>
<dbReference type="SUPFAM" id="SSF53474">
    <property type="entry name" value="alpha/beta-Hydrolases"/>
    <property type="match status" value="1"/>
</dbReference>
<reference evidence="2" key="1">
    <citation type="journal article" date="2021" name="PeerJ">
        <title>Extensive microbial diversity within the chicken gut microbiome revealed by metagenomics and culture.</title>
        <authorList>
            <person name="Gilroy R."/>
            <person name="Ravi A."/>
            <person name="Getino M."/>
            <person name="Pursley I."/>
            <person name="Horton D.L."/>
            <person name="Alikhan N.F."/>
            <person name="Baker D."/>
            <person name="Gharbi K."/>
            <person name="Hall N."/>
            <person name="Watson M."/>
            <person name="Adriaenssens E.M."/>
            <person name="Foster-Nyarko E."/>
            <person name="Jarju S."/>
            <person name="Secka A."/>
            <person name="Antonio M."/>
            <person name="Oren A."/>
            <person name="Chaudhuri R.R."/>
            <person name="La Ragione R."/>
            <person name="Hildebrand F."/>
            <person name="Pallen M.J."/>
        </authorList>
    </citation>
    <scope>NUCLEOTIDE SEQUENCE</scope>
    <source>
        <strain evidence="2">CHK188-16595</strain>
    </source>
</reference>
<proteinExistence type="predicted"/>
<evidence type="ECO:0000313" key="2">
    <source>
        <dbReference type="EMBL" id="HJB75205.1"/>
    </source>
</evidence>
<evidence type="ECO:0000256" key="1">
    <source>
        <dbReference type="SAM" id="Coils"/>
    </source>
</evidence>
<accession>A0A9D2MI22</accession>